<reference evidence="1 2" key="1">
    <citation type="submission" date="2019-01" db="EMBL/GenBank/DDBJ databases">
        <title>Ktedonosporobacter rubrisoli SCAWS-G2.</title>
        <authorList>
            <person name="Huang Y."/>
            <person name="Yan B."/>
        </authorList>
    </citation>
    <scope>NUCLEOTIDE SEQUENCE [LARGE SCALE GENOMIC DNA]</scope>
    <source>
        <strain evidence="1 2">SCAWS-G2</strain>
    </source>
</reference>
<keyword evidence="2" id="KW-1185">Reference proteome</keyword>
<name>A0A4P6K567_KTERU</name>
<evidence type="ECO:0000313" key="2">
    <source>
        <dbReference type="Proteomes" id="UP000290365"/>
    </source>
</evidence>
<evidence type="ECO:0000313" key="1">
    <source>
        <dbReference type="EMBL" id="QBD83122.1"/>
    </source>
</evidence>
<accession>A0A4P6K567</accession>
<dbReference type="RefSeq" id="WP_129894189.1">
    <property type="nucleotide sequence ID" value="NZ_CP035758.1"/>
</dbReference>
<dbReference type="Proteomes" id="UP000290365">
    <property type="component" value="Chromosome"/>
</dbReference>
<proteinExistence type="predicted"/>
<organism evidence="1 2">
    <name type="scientific">Ktedonosporobacter rubrisoli</name>
    <dbReference type="NCBI Taxonomy" id="2509675"/>
    <lineage>
        <taxon>Bacteria</taxon>
        <taxon>Bacillati</taxon>
        <taxon>Chloroflexota</taxon>
        <taxon>Ktedonobacteria</taxon>
        <taxon>Ktedonobacterales</taxon>
        <taxon>Ktedonosporobacteraceae</taxon>
        <taxon>Ktedonosporobacter</taxon>
    </lineage>
</organism>
<dbReference type="AlphaFoldDB" id="A0A4P6K567"/>
<protein>
    <submittedName>
        <fullName evidence="1">Uncharacterized protein</fullName>
    </submittedName>
</protein>
<dbReference type="KEGG" id="kbs:EPA93_47050"/>
<dbReference type="EMBL" id="CP035758">
    <property type="protein sequence ID" value="QBD83122.1"/>
    <property type="molecule type" value="Genomic_DNA"/>
</dbReference>
<gene>
    <name evidence="1" type="ORF">EPA93_47050</name>
</gene>
<dbReference type="OrthoDB" id="165009at2"/>
<sequence length="82" mass="9358">MMNKSEVARLRQQIEWELEAMRRGLTGLAQGVSSHTFIHARMERINTCRYTLAGHVGEAEATQLVCTLYMRAMEQETQNATT</sequence>